<feature type="transmembrane region" description="Helical" evidence="1">
    <location>
        <begin position="262"/>
        <end position="280"/>
    </location>
</feature>
<dbReference type="InterPro" id="IPR000620">
    <property type="entry name" value="EamA_dom"/>
</dbReference>
<proteinExistence type="predicted"/>
<dbReference type="Pfam" id="PF00892">
    <property type="entry name" value="EamA"/>
    <property type="match status" value="2"/>
</dbReference>
<evidence type="ECO:0000256" key="1">
    <source>
        <dbReference type="SAM" id="Phobius"/>
    </source>
</evidence>
<name>A0A657LZV9_9HYPH</name>
<gene>
    <name evidence="3" type="ORF">AX760_00625</name>
</gene>
<dbReference type="PANTHER" id="PTHR22911:SF103">
    <property type="entry name" value="BLR2811 PROTEIN"/>
    <property type="match status" value="1"/>
</dbReference>
<organism evidence="3 4">
    <name type="scientific">Pararhizobium antarcticum</name>
    <dbReference type="NCBI Taxonomy" id="1798805"/>
    <lineage>
        <taxon>Bacteria</taxon>
        <taxon>Pseudomonadati</taxon>
        <taxon>Pseudomonadota</taxon>
        <taxon>Alphaproteobacteria</taxon>
        <taxon>Hyphomicrobiales</taxon>
        <taxon>Rhizobiaceae</taxon>
        <taxon>Rhizobium/Agrobacterium group</taxon>
        <taxon>Pararhizobium</taxon>
    </lineage>
</organism>
<comment type="caution">
    <text evidence="3">The sequence shown here is derived from an EMBL/GenBank/DDBJ whole genome shotgun (WGS) entry which is preliminary data.</text>
</comment>
<dbReference type="Proteomes" id="UP000182661">
    <property type="component" value="Unassembled WGS sequence"/>
</dbReference>
<feature type="domain" description="EamA" evidence="2">
    <location>
        <begin position="6"/>
        <end position="140"/>
    </location>
</feature>
<dbReference type="Gene3D" id="1.10.3730.20">
    <property type="match status" value="2"/>
</dbReference>
<keyword evidence="1" id="KW-1133">Transmembrane helix</keyword>
<reference evidence="3 4" key="1">
    <citation type="submission" date="2016-02" db="EMBL/GenBank/DDBJ databases">
        <title>Genome sequencing of a beta-galactosidase producing bacteria Rhizobium sp. 59.</title>
        <authorList>
            <person name="Wang D."/>
            <person name="Kot W."/>
            <person name="Qin Y."/>
            <person name="Hansen L."/>
            <person name="Naqvi K."/>
            <person name="Rensing C."/>
        </authorList>
    </citation>
    <scope>NUCLEOTIDE SEQUENCE [LARGE SCALE GENOMIC DNA]</scope>
    <source>
        <strain evidence="3 4">59</strain>
    </source>
</reference>
<feature type="transmembrane region" description="Helical" evidence="1">
    <location>
        <begin position="35"/>
        <end position="53"/>
    </location>
</feature>
<protein>
    <recommendedName>
        <fullName evidence="2">EamA domain-containing protein</fullName>
    </recommendedName>
</protein>
<feature type="transmembrane region" description="Helical" evidence="1">
    <location>
        <begin position="147"/>
        <end position="168"/>
    </location>
</feature>
<evidence type="ECO:0000313" key="4">
    <source>
        <dbReference type="Proteomes" id="UP000182661"/>
    </source>
</evidence>
<feature type="transmembrane region" description="Helical" evidence="1">
    <location>
        <begin position="100"/>
        <end position="118"/>
    </location>
</feature>
<feature type="transmembrane region" description="Helical" evidence="1">
    <location>
        <begin position="125"/>
        <end position="141"/>
    </location>
</feature>
<dbReference type="OrthoDB" id="9815809at2"/>
<accession>A0A657LZV9</accession>
<evidence type="ECO:0000313" key="3">
    <source>
        <dbReference type="EMBL" id="OJG01452.1"/>
    </source>
</evidence>
<dbReference type="PANTHER" id="PTHR22911">
    <property type="entry name" value="ACYL-MALONYL CONDENSING ENZYME-RELATED"/>
    <property type="match status" value="1"/>
</dbReference>
<dbReference type="InterPro" id="IPR037185">
    <property type="entry name" value="EmrE-like"/>
</dbReference>
<dbReference type="SUPFAM" id="SSF103481">
    <property type="entry name" value="Multidrug resistance efflux transporter EmrE"/>
    <property type="match status" value="2"/>
</dbReference>
<dbReference type="AlphaFoldDB" id="A0A657LZV9"/>
<sequence>MQSKRNGYIFVLLALVIFSIQDAISKHLGSLYPPVFITMIRYWAFASFAIVLAARSNGGLKAAVRTRKPKLQILRGVLLVLQIVLVITSFSRVGLAHSQAIFAAGPLFVALLSMPLLGERVGWRRWTAIIVGMLGVLLILNPDGGEFELILLLPLSCAFLFAIYVIATRLVSRDDSSMTSFFYTGVAGAITISLVGPFYWTTLSTPDWGWMLLLCATGTFSHFFLIKAYEHLDAAEVQPLTYLQLVFACAIGVSIFGETLSLAMVAGSVIVVSAGIFTVWREHVVSRRLAKAADKGRPGN</sequence>
<evidence type="ECO:0000259" key="2">
    <source>
        <dbReference type="Pfam" id="PF00892"/>
    </source>
</evidence>
<dbReference type="RefSeq" id="WP_071830888.1">
    <property type="nucleotide sequence ID" value="NZ_LSRP01000001.1"/>
</dbReference>
<keyword evidence="1" id="KW-0472">Membrane</keyword>
<feature type="transmembrane region" description="Helical" evidence="1">
    <location>
        <begin position="180"/>
        <end position="202"/>
    </location>
</feature>
<feature type="transmembrane region" description="Helical" evidence="1">
    <location>
        <begin position="208"/>
        <end position="228"/>
    </location>
</feature>
<feature type="transmembrane region" description="Helical" evidence="1">
    <location>
        <begin position="240"/>
        <end position="256"/>
    </location>
</feature>
<keyword evidence="4" id="KW-1185">Reference proteome</keyword>
<dbReference type="GO" id="GO:0016020">
    <property type="term" value="C:membrane"/>
    <property type="evidence" value="ECO:0007669"/>
    <property type="project" value="InterPro"/>
</dbReference>
<dbReference type="EMBL" id="LSRP01000001">
    <property type="protein sequence ID" value="OJG01452.1"/>
    <property type="molecule type" value="Genomic_DNA"/>
</dbReference>
<feature type="transmembrane region" description="Helical" evidence="1">
    <location>
        <begin position="73"/>
        <end position="94"/>
    </location>
</feature>
<keyword evidence="1" id="KW-0812">Transmembrane</keyword>
<feature type="domain" description="EamA" evidence="2">
    <location>
        <begin position="151"/>
        <end position="277"/>
    </location>
</feature>